<reference evidence="2" key="1">
    <citation type="submission" date="2019-10" db="EMBL/GenBank/DDBJ databases">
        <title>Conservation and host-specific expression of non-tandemly repeated heterogenous ribosome RNA gene in arbuscular mycorrhizal fungi.</title>
        <authorList>
            <person name="Maeda T."/>
            <person name="Kobayashi Y."/>
            <person name="Nakagawa T."/>
            <person name="Ezawa T."/>
            <person name="Yamaguchi K."/>
            <person name="Bino T."/>
            <person name="Nishimoto Y."/>
            <person name="Shigenobu S."/>
            <person name="Kawaguchi M."/>
        </authorList>
    </citation>
    <scope>NUCLEOTIDE SEQUENCE</scope>
    <source>
        <strain evidence="2">HR1</strain>
    </source>
</reference>
<protein>
    <submittedName>
        <fullName evidence="2">Ribonuclease H-like domain-containing protein</fullName>
    </submittedName>
</protein>
<proteinExistence type="predicted"/>
<evidence type="ECO:0000313" key="2">
    <source>
        <dbReference type="EMBL" id="GET01886.1"/>
    </source>
</evidence>
<dbReference type="EMBL" id="BLAL01000357">
    <property type="protein sequence ID" value="GET04945.1"/>
    <property type="molecule type" value="Genomic_DNA"/>
</dbReference>
<gene>
    <name evidence="1" type="ORF">RCL2_002656200</name>
    <name evidence="2" type="ORF">RCL2_002827100</name>
    <name evidence="3" type="ORF">RCL2_003123600</name>
</gene>
<comment type="caution">
    <text evidence="2">The sequence shown here is derived from an EMBL/GenBank/DDBJ whole genome shotgun (WGS) entry which is preliminary data.</text>
</comment>
<evidence type="ECO:0000313" key="4">
    <source>
        <dbReference type="Proteomes" id="UP000615446"/>
    </source>
</evidence>
<dbReference type="EMBL" id="BLAL01000285">
    <property type="protein sequence ID" value="GET00090.1"/>
    <property type="molecule type" value="Genomic_DNA"/>
</dbReference>
<organism evidence="2 4">
    <name type="scientific">Rhizophagus clarus</name>
    <dbReference type="NCBI Taxonomy" id="94130"/>
    <lineage>
        <taxon>Eukaryota</taxon>
        <taxon>Fungi</taxon>
        <taxon>Fungi incertae sedis</taxon>
        <taxon>Mucoromycota</taxon>
        <taxon>Glomeromycotina</taxon>
        <taxon>Glomeromycetes</taxon>
        <taxon>Glomerales</taxon>
        <taxon>Glomeraceae</taxon>
        <taxon>Rhizophagus</taxon>
    </lineage>
</organism>
<dbReference type="EMBL" id="BLAL01000302">
    <property type="protein sequence ID" value="GET01886.1"/>
    <property type="molecule type" value="Genomic_DNA"/>
</dbReference>
<sequence length="117" mass="13480">MVKSLCLGYDPPSANALSQDFLYEELAKIVVDQHLELKRTKNLTLGFDGWTSPLGQSLYAWTTAWDCTNSILRLEQILKNVLDETPEKLTYLLHPHYRGKGLRPTYWDGLQIKEELN</sequence>
<dbReference type="Proteomes" id="UP000615446">
    <property type="component" value="Unassembled WGS sequence"/>
</dbReference>
<name>A0A8H3R2T0_9GLOM</name>
<evidence type="ECO:0000313" key="3">
    <source>
        <dbReference type="EMBL" id="GET04945.1"/>
    </source>
</evidence>
<dbReference type="AlphaFoldDB" id="A0A8H3R2T0"/>
<accession>A0A8H3R2T0</accession>
<evidence type="ECO:0000313" key="1">
    <source>
        <dbReference type="EMBL" id="GET00090.1"/>
    </source>
</evidence>